<feature type="compositionally biased region" description="Basic residues" evidence="1">
    <location>
        <begin position="106"/>
        <end position="118"/>
    </location>
</feature>
<dbReference type="EMBL" id="DS651434">
    <property type="protein sequence ID" value="EEC02504.1"/>
    <property type="molecule type" value="Genomic_DNA"/>
</dbReference>
<evidence type="ECO:0000313" key="4">
    <source>
        <dbReference type="Proteomes" id="UP000001555"/>
    </source>
</evidence>
<protein>
    <submittedName>
        <fullName evidence="2 3">Uncharacterized protein</fullName>
    </submittedName>
</protein>
<reference evidence="2 4" key="1">
    <citation type="submission" date="2008-03" db="EMBL/GenBank/DDBJ databases">
        <title>Annotation of Ixodes scapularis.</title>
        <authorList>
            <consortium name="Ixodes scapularis Genome Project Consortium"/>
            <person name="Caler E."/>
            <person name="Hannick L.I."/>
            <person name="Bidwell S."/>
            <person name="Joardar V."/>
            <person name="Thiagarajan M."/>
            <person name="Amedeo P."/>
            <person name="Galinsky K.J."/>
            <person name="Schobel S."/>
            <person name="Inman J."/>
            <person name="Hostetler J."/>
            <person name="Miller J."/>
            <person name="Hammond M."/>
            <person name="Megy K."/>
            <person name="Lawson D."/>
            <person name="Kodira C."/>
            <person name="Sutton G."/>
            <person name="Meyer J."/>
            <person name="Hill C.A."/>
            <person name="Birren B."/>
            <person name="Nene V."/>
            <person name="Collins F."/>
            <person name="Alarcon-Chaidez F."/>
            <person name="Wikel S."/>
            <person name="Strausberg R."/>
        </authorList>
    </citation>
    <scope>NUCLEOTIDE SEQUENCE [LARGE SCALE GENOMIC DNA]</scope>
    <source>
        <strain evidence="4">Wikel</strain>
        <strain evidence="2">Wikel colony</strain>
    </source>
</reference>
<evidence type="ECO:0000313" key="3">
    <source>
        <dbReference type="EnsemblMetazoa" id="ISCW000623-PA"/>
    </source>
</evidence>
<gene>
    <name evidence="2" type="ORF">IscW_ISCW000623</name>
</gene>
<dbReference type="VEuPathDB" id="VectorBase:ISCI000623"/>
<feature type="region of interest" description="Disordered" evidence="1">
    <location>
        <begin position="81"/>
        <end position="129"/>
    </location>
</feature>
<proteinExistence type="predicted"/>
<dbReference type="VEuPathDB" id="VectorBase:ISCW000623"/>
<name>B7P7D2_IXOSC</name>
<reference evidence="3" key="2">
    <citation type="submission" date="2020-05" db="UniProtKB">
        <authorList>
            <consortium name="EnsemblMetazoa"/>
        </authorList>
    </citation>
    <scope>IDENTIFICATION</scope>
    <source>
        <strain evidence="3">wikel</strain>
    </source>
</reference>
<dbReference type="EnsemblMetazoa" id="ISCW000623-RA">
    <property type="protein sequence ID" value="ISCW000623-PA"/>
    <property type="gene ID" value="ISCW000623"/>
</dbReference>
<accession>B7P7D2</accession>
<dbReference type="InParanoid" id="B7P7D2"/>
<dbReference type="Proteomes" id="UP000001555">
    <property type="component" value="Unassembled WGS sequence"/>
</dbReference>
<dbReference type="EMBL" id="ABJB010528027">
    <property type="status" value="NOT_ANNOTATED_CDS"/>
    <property type="molecule type" value="Genomic_DNA"/>
</dbReference>
<evidence type="ECO:0000313" key="2">
    <source>
        <dbReference type="EMBL" id="EEC02504.1"/>
    </source>
</evidence>
<dbReference type="PaxDb" id="6945-B7P7D2"/>
<feature type="region of interest" description="Disordered" evidence="1">
    <location>
        <begin position="1"/>
        <end position="25"/>
    </location>
</feature>
<keyword evidence="4" id="KW-1185">Reference proteome</keyword>
<evidence type="ECO:0000256" key="1">
    <source>
        <dbReference type="SAM" id="MobiDB-lite"/>
    </source>
</evidence>
<sequence length="170" mass="17986">MWALSGAGATRRRGRAASDSAAEAEAACVGHWANAPRRAARSQGGALTPPGSMSSRAARHALEPRPRCHCACAGARALGWRAPVLPPGQDRSPGREGEAECADRRRGPRRGLPGHRRGSAGGFKPPGPEHLRHTGACFLGKVAEAAYSKPVMSTDEIVRLQARVRLAQYQ</sequence>
<feature type="compositionally biased region" description="Basic and acidic residues" evidence="1">
    <location>
        <begin position="92"/>
        <end position="105"/>
    </location>
</feature>
<feature type="region of interest" description="Disordered" evidence="1">
    <location>
        <begin position="37"/>
        <end position="60"/>
    </location>
</feature>
<organism>
    <name type="scientific">Ixodes scapularis</name>
    <name type="common">Black-legged tick</name>
    <name type="synonym">Deer tick</name>
    <dbReference type="NCBI Taxonomy" id="6945"/>
    <lineage>
        <taxon>Eukaryota</taxon>
        <taxon>Metazoa</taxon>
        <taxon>Ecdysozoa</taxon>
        <taxon>Arthropoda</taxon>
        <taxon>Chelicerata</taxon>
        <taxon>Arachnida</taxon>
        <taxon>Acari</taxon>
        <taxon>Parasitiformes</taxon>
        <taxon>Ixodida</taxon>
        <taxon>Ixodoidea</taxon>
        <taxon>Ixodidae</taxon>
        <taxon>Ixodinae</taxon>
        <taxon>Ixodes</taxon>
    </lineage>
</organism>
<dbReference type="AlphaFoldDB" id="B7P7D2"/>
<dbReference type="HOGENOM" id="CLU_1572361_0_0_1"/>